<comment type="cofactor">
    <cofactor evidence="6">
        <name>[2Fe-2S] cluster</name>
        <dbReference type="ChEBI" id="CHEBI:190135"/>
    </cofactor>
</comment>
<evidence type="ECO:0000313" key="10">
    <source>
        <dbReference type="Proteomes" id="UP000247790"/>
    </source>
</evidence>
<dbReference type="CDD" id="cd00207">
    <property type="entry name" value="fer2"/>
    <property type="match status" value="1"/>
</dbReference>
<dbReference type="InterPro" id="IPR036010">
    <property type="entry name" value="2Fe-2S_ferredoxin-like_sf"/>
</dbReference>
<name>A0A2V4W7S6_PAEBA</name>
<dbReference type="GO" id="GO:0140647">
    <property type="term" value="P:P450-containing electron transport chain"/>
    <property type="evidence" value="ECO:0007669"/>
    <property type="project" value="InterPro"/>
</dbReference>
<protein>
    <submittedName>
        <fullName evidence="9">2Fe-2S iron-sulfur cluster binding domain-containing protein</fullName>
    </submittedName>
    <submittedName>
        <fullName evidence="8">2Fe-2S iron-sulfur cluster protein</fullName>
    </submittedName>
</protein>
<reference evidence="9 11" key="2">
    <citation type="submission" date="2020-06" db="EMBL/GenBank/DDBJ databases">
        <title>Complete genome of Paenibacillus barcinonensis KACC11450.</title>
        <authorList>
            <person name="Kim M."/>
            <person name="Park Y.-J."/>
            <person name="Shin J.-H."/>
        </authorList>
    </citation>
    <scope>NUCLEOTIDE SEQUENCE [LARGE SCALE GENOMIC DNA]</scope>
    <source>
        <strain evidence="9 11">KACC11450</strain>
    </source>
</reference>
<dbReference type="Proteomes" id="UP000247790">
    <property type="component" value="Unassembled WGS sequence"/>
</dbReference>
<evidence type="ECO:0000256" key="4">
    <source>
        <dbReference type="ARBA" id="ARBA00023004"/>
    </source>
</evidence>
<keyword evidence="5" id="KW-0411">Iron-sulfur</keyword>
<dbReference type="EMBL" id="QJSW01000002">
    <property type="protein sequence ID" value="PYE51353.1"/>
    <property type="molecule type" value="Genomic_DNA"/>
</dbReference>
<dbReference type="Gene3D" id="3.10.20.30">
    <property type="match status" value="1"/>
</dbReference>
<dbReference type="OrthoDB" id="9810588at2"/>
<evidence type="ECO:0000259" key="7">
    <source>
        <dbReference type="PROSITE" id="PS51085"/>
    </source>
</evidence>
<evidence type="ECO:0000256" key="6">
    <source>
        <dbReference type="ARBA" id="ARBA00034078"/>
    </source>
</evidence>
<evidence type="ECO:0000256" key="1">
    <source>
        <dbReference type="ARBA" id="ARBA00010914"/>
    </source>
</evidence>
<reference evidence="8 10" key="1">
    <citation type="submission" date="2018-06" db="EMBL/GenBank/DDBJ databases">
        <title>Genomic Encyclopedia of Type Strains, Phase III (KMG-III): the genomes of soil and plant-associated and newly described type strains.</title>
        <authorList>
            <person name="Whitman W."/>
        </authorList>
    </citation>
    <scope>NUCLEOTIDE SEQUENCE [LARGE SCALE GENOMIC DNA]</scope>
    <source>
        <strain evidence="8 10">CECT 7022</strain>
    </source>
</reference>
<dbReference type="EMBL" id="CP054614">
    <property type="protein sequence ID" value="QKS59983.1"/>
    <property type="molecule type" value="Genomic_DNA"/>
</dbReference>
<dbReference type="GO" id="GO:0051537">
    <property type="term" value="F:2 iron, 2 sulfur cluster binding"/>
    <property type="evidence" value="ECO:0007669"/>
    <property type="project" value="UniProtKB-KW"/>
</dbReference>
<dbReference type="GO" id="GO:0046872">
    <property type="term" value="F:metal ion binding"/>
    <property type="evidence" value="ECO:0007669"/>
    <property type="project" value="UniProtKB-KW"/>
</dbReference>
<keyword evidence="4" id="KW-0408">Iron</keyword>
<evidence type="ECO:0000313" key="11">
    <source>
        <dbReference type="Proteomes" id="UP000509327"/>
    </source>
</evidence>
<keyword evidence="11" id="KW-1185">Reference proteome</keyword>
<dbReference type="SUPFAM" id="SSF54292">
    <property type="entry name" value="2Fe-2S ferredoxin-like"/>
    <property type="match status" value="1"/>
</dbReference>
<dbReference type="AlphaFoldDB" id="A0A2V4W7S6"/>
<gene>
    <name evidence="8" type="ORF">DFQ00_102146</name>
    <name evidence="9" type="ORF">HUB98_05055</name>
</gene>
<dbReference type="PROSITE" id="PS51085">
    <property type="entry name" value="2FE2S_FER_2"/>
    <property type="match status" value="1"/>
</dbReference>
<dbReference type="InterPro" id="IPR001041">
    <property type="entry name" value="2Fe-2S_ferredoxin-type"/>
</dbReference>
<proteinExistence type="inferred from homology"/>
<accession>A0A2V4W7S6</accession>
<evidence type="ECO:0000313" key="8">
    <source>
        <dbReference type="EMBL" id="PYE51353.1"/>
    </source>
</evidence>
<keyword evidence="2" id="KW-0001">2Fe-2S</keyword>
<evidence type="ECO:0000256" key="2">
    <source>
        <dbReference type="ARBA" id="ARBA00022714"/>
    </source>
</evidence>
<keyword evidence="3" id="KW-0479">Metal-binding</keyword>
<dbReference type="InterPro" id="IPR012675">
    <property type="entry name" value="Beta-grasp_dom_sf"/>
</dbReference>
<dbReference type="RefSeq" id="WP_110894343.1">
    <property type="nucleotide sequence ID" value="NZ_CP054614.1"/>
</dbReference>
<organism evidence="8 10">
    <name type="scientific">Paenibacillus barcinonensis</name>
    <dbReference type="NCBI Taxonomy" id="198119"/>
    <lineage>
        <taxon>Bacteria</taxon>
        <taxon>Bacillati</taxon>
        <taxon>Bacillota</taxon>
        <taxon>Bacilli</taxon>
        <taxon>Bacillales</taxon>
        <taxon>Paenibacillaceae</taxon>
        <taxon>Paenibacillus</taxon>
    </lineage>
</organism>
<dbReference type="Pfam" id="PF00111">
    <property type="entry name" value="Fer2"/>
    <property type="match status" value="1"/>
</dbReference>
<comment type="similarity">
    <text evidence="1">Belongs to the adrenodoxin/putidaredoxin family.</text>
</comment>
<dbReference type="Proteomes" id="UP000509327">
    <property type="component" value="Chromosome"/>
</dbReference>
<dbReference type="InterPro" id="IPR001055">
    <property type="entry name" value="Adrenodoxin-like"/>
</dbReference>
<sequence>MQEAVTFLPMNKSIKVKPGTTLLHAARRAGVQITTRCDGKAACLMCKVRVEQGESKALLPPTDAEKRKLGRLLEEGTRLSCQAKVRGALSVHVPEDPLKAAIRKQLERQQQEQDDDWFV</sequence>
<dbReference type="PANTHER" id="PTHR23426:SF65">
    <property type="entry name" value="FERREDOXIN-2, MITOCHONDRIAL"/>
    <property type="match status" value="1"/>
</dbReference>
<dbReference type="PANTHER" id="PTHR23426">
    <property type="entry name" value="FERREDOXIN/ADRENODOXIN"/>
    <property type="match status" value="1"/>
</dbReference>
<feature type="domain" description="2Fe-2S ferredoxin-type" evidence="7">
    <location>
        <begin position="3"/>
        <end position="97"/>
    </location>
</feature>
<evidence type="ECO:0000256" key="3">
    <source>
        <dbReference type="ARBA" id="ARBA00022723"/>
    </source>
</evidence>
<evidence type="ECO:0000313" key="9">
    <source>
        <dbReference type="EMBL" id="QKS59983.1"/>
    </source>
</evidence>
<evidence type="ECO:0000256" key="5">
    <source>
        <dbReference type="ARBA" id="ARBA00023014"/>
    </source>
</evidence>
<dbReference type="GO" id="GO:0009055">
    <property type="term" value="F:electron transfer activity"/>
    <property type="evidence" value="ECO:0007669"/>
    <property type="project" value="TreeGrafter"/>
</dbReference>